<keyword evidence="5" id="KW-1185">Reference proteome</keyword>
<dbReference type="Gene3D" id="1.20.5.170">
    <property type="match status" value="1"/>
</dbReference>
<keyword evidence="1" id="KW-0132">Cell division</keyword>
<protein>
    <recommendedName>
        <fullName evidence="1">Cell division coordinator CpoB</fullName>
    </recommendedName>
</protein>
<dbReference type="InterPro" id="IPR014162">
    <property type="entry name" value="CpoB_C"/>
</dbReference>
<dbReference type="Proteomes" id="UP001595796">
    <property type="component" value="Unassembled WGS sequence"/>
</dbReference>
<accession>A0ABV9YWB0</accession>
<dbReference type="InterPro" id="IPR011990">
    <property type="entry name" value="TPR-like_helical_dom_sf"/>
</dbReference>
<feature type="repeat" description="TPR" evidence="2">
    <location>
        <begin position="224"/>
        <end position="257"/>
    </location>
</feature>
<dbReference type="SUPFAM" id="SSF48452">
    <property type="entry name" value="TPR-like"/>
    <property type="match status" value="1"/>
</dbReference>
<dbReference type="EMBL" id="JBHSJF010000001">
    <property type="protein sequence ID" value="MFC5066439.1"/>
    <property type="molecule type" value="Genomic_DNA"/>
</dbReference>
<organism evidence="4 5">
    <name type="scientific">Flaviflagellibacter deserti</name>
    <dbReference type="NCBI Taxonomy" id="2267266"/>
    <lineage>
        <taxon>Bacteria</taxon>
        <taxon>Pseudomonadati</taxon>
        <taxon>Pseudomonadota</taxon>
        <taxon>Alphaproteobacteria</taxon>
        <taxon>Hyphomicrobiales</taxon>
        <taxon>Flaviflagellibacter</taxon>
    </lineage>
</organism>
<keyword evidence="1" id="KW-0131">Cell cycle</keyword>
<dbReference type="Gene3D" id="1.25.40.10">
    <property type="entry name" value="Tetratricopeptide repeat domain"/>
    <property type="match status" value="1"/>
</dbReference>
<keyword evidence="1" id="KW-0732">Signal</keyword>
<keyword evidence="1" id="KW-0574">Periplasm</keyword>
<name>A0ABV9YWB0_9HYPH</name>
<comment type="similarity">
    <text evidence="1">Belongs to the CpoB family.</text>
</comment>
<gene>
    <name evidence="4" type="primary">ybgF</name>
    <name evidence="1" type="synonym">cpoB</name>
    <name evidence="4" type="ORF">ACFPFW_00240</name>
</gene>
<evidence type="ECO:0000313" key="5">
    <source>
        <dbReference type="Proteomes" id="UP001595796"/>
    </source>
</evidence>
<evidence type="ECO:0000256" key="2">
    <source>
        <dbReference type="PROSITE-ProRule" id="PRU00339"/>
    </source>
</evidence>
<reference evidence="5" key="1">
    <citation type="journal article" date="2019" name="Int. J. Syst. Evol. Microbiol.">
        <title>The Global Catalogue of Microorganisms (GCM) 10K type strain sequencing project: providing services to taxonomists for standard genome sequencing and annotation.</title>
        <authorList>
            <consortium name="The Broad Institute Genomics Platform"/>
            <consortium name="The Broad Institute Genome Sequencing Center for Infectious Disease"/>
            <person name="Wu L."/>
            <person name="Ma J."/>
        </authorList>
    </citation>
    <scope>NUCLEOTIDE SEQUENCE [LARGE SCALE GENOMIC DNA]</scope>
    <source>
        <strain evidence="5">CGMCC 1.16444</strain>
    </source>
</reference>
<keyword evidence="2" id="KW-0802">TPR repeat</keyword>
<sequence length="309" mass="32717" precursor="true">MIRARSLLLAAGIAGFSFVLPQGSFAQNASDMSLRINRLEEQVRQLTGRNEEYQFQIRQLQDQVKALQGGPGVPGRAQAGQPPRQTDARPPQQPLGPPAGTRPSAGVQMGAADPSQPAPGPQNLGQLPTGPTGGPVTGQPGPLAQEPGAPMVLAPDFQPGGAPQQPPAGPGGGPGGSIASLTASGSPDEEYSLGAGFLQRKDYEFAETQFRSFLQTFPNDKRVPDALYGLGESYYQRNQHNDAIEPYLKVVTDYPQASRAADSMLRLGQTLGAINQKEQACATLMELGRKYPRSGAKGQSDREMQKLGC</sequence>
<feature type="signal peptide" evidence="1">
    <location>
        <begin position="1"/>
        <end position="26"/>
    </location>
</feature>
<feature type="chain" id="PRO_5044926731" description="Cell division coordinator CpoB" evidence="1">
    <location>
        <begin position="27"/>
        <end position="309"/>
    </location>
</feature>
<proteinExistence type="inferred from homology"/>
<dbReference type="InterPro" id="IPR019734">
    <property type="entry name" value="TPR_rpt"/>
</dbReference>
<feature type="region of interest" description="Disordered" evidence="3">
    <location>
        <begin position="67"/>
        <end position="188"/>
    </location>
</feature>
<dbReference type="HAMAP" id="MF_02066">
    <property type="entry name" value="CpoB"/>
    <property type="match status" value="1"/>
</dbReference>
<comment type="subcellular location">
    <subcellularLocation>
        <location evidence="1">Periplasm</location>
    </subcellularLocation>
</comment>
<dbReference type="Pfam" id="PF13174">
    <property type="entry name" value="TPR_6"/>
    <property type="match status" value="2"/>
</dbReference>
<dbReference type="InterPro" id="IPR034706">
    <property type="entry name" value="CpoB"/>
</dbReference>
<dbReference type="RefSeq" id="WP_114955235.1">
    <property type="nucleotide sequence ID" value="NZ_JBHSJF010000001.1"/>
</dbReference>
<comment type="function">
    <text evidence="1">Mediates coordination of peptidoglycan synthesis and outer membrane constriction during cell division.</text>
</comment>
<evidence type="ECO:0000256" key="1">
    <source>
        <dbReference type="HAMAP-Rule" id="MF_02066"/>
    </source>
</evidence>
<dbReference type="NCBIfam" id="TIGR02795">
    <property type="entry name" value="tol_pal_ybgF"/>
    <property type="match status" value="1"/>
</dbReference>
<dbReference type="PROSITE" id="PS50005">
    <property type="entry name" value="TPR"/>
    <property type="match status" value="1"/>
</dbReference>
<evidence type="ECO:0000313" key="4">
    <source>
        <dbReference type="EMBL" id="MFC5066439.1"/>
    </source>
</evidence>
<evidence type="ECO:0000256" key="3">
    <source>
        <dbReference type="SAM" id="MobiDB-lite"/>
    </source>
</evidence>
<comment type="caution">
    <text evidence="4">The sequence shown here is derived from an EMBL/GenBank/DDBJ whole genome shotgun (WGS) entry which is preliminary data.</text>
</comment>